<dbReference type="Pfam" id="PF04055">
    <property type="entry name" value="Radical_SAM"/>
    <property type="match status" value="1"/>
</dbReference>
<dbReference type="InterPro" id="IPR007197">
    <property type="entry name" value="rSAM"/>
</dbReference>
<proteinExistence type="predicted"/>
<dbReference type="RefSeq" id="WP_058459078.1">
    <property type="nucleotide sequence ID" value="NZ_CAAAIY010000001.1"/>
</dbReference>
<keyword evidence="3" id="KW-0411">Iron-sulfur</keyword>
<dbReference type="GO" id="GO:0046872">
    <property type="term" value="F:metal ion binding"/>
    <property type="evidence" value="ECO:0007669"/>
    <property type="project" value="UniProtKB-KW"/>
</dbReference>
<dbReference type="AlphaFoldDB" id="A0A0W0RSE8"/>
<name>A0A0W0RSE8_LEGBO</name>
<comment type="caution">
    <text evidence="6">The sequence shown here is derived from an EMBL/GenBank/DDBJ whole genome shotgun (WGS) entry which is preliminary data.</text>
</comment>
<reference evidence="6 7" key="1">
    <citation type="submission" date="2015-11" db="EMBL/GenBank/DDBJ databases">
        <title>Genomic analysis of 38 Legionella species identifies large and diverse effector repertoires.</title>
        <authorList>
            <person name="Burstein D."/>
            <person name="Amaro F."/>
            <person name="Zusman T."/>
            <person name="Lifshitz Z."/>
            <person name="Cohen O."/>
            <person name="Gilbert J.A."/>
            <person name="Pupko T."/>
            <person name="Shuman H.A."/>
            <person name="Segal G."/>
        </authorList>
    </citation>
    <scope>NUCLEOTIDE SEQUENCE [LARGE SCALE GENOMIC DNA]</scope>
    <source>
        <strain evidence="6 7">WIGA</strain>
    </source>
</reference>
<dbReference type="GO" id="GO:0051536">
    <property type="term" value="F:iron-sulfur cluster binding"/>
    <property type="evidence" value="ECO:0007669"/>
    <property type="project" value="UniProtKB-KW"/>
</dbReference>
<dbReference type="SUPFAM" id="SSF102114">
    <property type="entry name" value="Radical SAM enzymes"/>
    <property type="match status" value="1"/>
</dbReference>
<protein>
    <submittedName>
        <fullName evidence="6">Radical SAM superfamily protein</fullName>
    </submittedName>
</protein>
<organism evidence="6 7">
    <name type="scientific">Legionella bozemanae</name>
    <name type="common">Fluoribacter bozemanae</name>
    <dbReference type="NCBI Taxonomy" id="447"/>
    <lineage>
        <taxon>Bacteria</taxon>
        <taxon>Pseudomonadati</taxon>
        <taxon>Pseudomonadota</taxon>
        <taxon>Gammaproteobacteria</taxon>
        <taxon>Legionellales</taxon>
        <taxon>Legionellaceae</taxon>
        <taxon>Legionella</taxon>
    </lineage>
</organism>
<dbReference type="Gene3D" id="3.80.30.30">
    <property type="match status" value="1"/>
</dbReference>
<evidence type="ECO:0000313" key="7">
    <source>
        <dbReference type="Proteomes" id="UP000054695"/>
    </source>
</evidence>
<gene>
    <name evidence="6" type="ORF">Lboz_1415</name>
</gene>
<keyword evidence="1" id="KW-0479">Metal-binding</keyword>
<dbReference type="OrthoDB" id="9785699at2"/>
<evidence type="ECO:0000259" key="5">
    <source>
        <dbReference type="SMART" id="SM00729"/>
    </source>
</evidence>
<dbReference type="SMART" id="SM00729">
    <property type="entry name" value="Elp3"/>
    <property type="match status" value="1"/>
</dbReference>
<evidence type="ECO:0000256" key="4">
    <source>
        <dbReference type="SAM" id="MobiDB-lite"/>
    </source>
</evidence>
<feature type="region of interest" description="Disordered" evidence="4">
    <location>
        <begin position="1"/>
        <end position="21"/>
    </location>
</feature>
<dbReference type="PANTHER" id="PTHR43432">
    <property type="entry name" value="SLR0285 PROTEIN"/>
    <property type="match status" value="1"/>
</dbReference>
<evidence type="ECO:0000256" key="1">
    <source>
        <dbReference type="ARBA" id="ARBA00022723"/>
    </source>
</evidence>
<dbReference type="EMBL" id="LNXU01000017">
    <property type="protein sequence ID" value="KTC73975.1"/>
    <property type="molecule type" value="Genomic_DNA"/>
</dbReference>
<dbReference type="CDD" id="cd01335">
    <property type="entry name" value="Radical_SAM"/>
    <property type="match status" value="1"/>
</dbReference>
<dbReference type="SFLD" id="SFLDS00029">
    <property type="entry name" value="Radical_SAM"/>
    <property type="match status" value="1"/>
</dbReference>
<feature type="domain" description="Elp3/MiaA/NifB-like radical SAM core" evidence="5">
    <location>
        <begin position="65"/>
        <end position="290"/>
    </location>
</feature>
<dbReference type="InterPro" id="IPR006638">
    <property type="entry name" value="Elp3/MiaA/NifB-like_rSAM"/>
</dbReference>
<dbReference type="InterPro" id="IPR040086">
    <property type="entry name" value="MJ0683-like"/>
</dbReference>
<dbReference type="GO" id="GO:0003824">
    <property type="term" value="F:catalytic activity"/>
    <property type="evidence" value="ECO:0007669"/>
    <property type="project" value="InterPro"/>
</dbReference>
<dbReference type="InterPro" id="IPR058240">
    <property type="entry name" value="rSAM_sf"/>
</dbReference>
<sequence>MKPNQTLKNRGALSNPDGRFEPQTREHFADGWDIEEDILPPLETFLLPEYSKSVISHNDSPDLGFEQSINPYRGCEHGCIYCYARPSHSYVNLSPGIDFETKIFYKVDAAKLLEKEINKSSYACKPIVLGANTDPYQPAETKLAITRSLLKVLAYHRHPIIIITKNALIERDLDILSDMAKHNLIKVAISITSLSTDLKRIMEPRTTAPSGRLRVIKHLTENKIPTRVMVAPIIPMINDIEMEKILQAAAHAGARHASYVLIRLPHEVKELFKEWLSEHFPQRAEHVMSLIRQMRGGKEYDARFGVRMHGEGEYANLLKTRFLLACKRFRLNVEPEPHLEINKFCKKEDLLSKQLSLWEDEW</sequence>
<dbReference type="PANTHER" id="PTHR43432:SF3">
    <property type="entry name" value="SLR0285 PROTEIN"/>
    <property type="match status" value="1"/>
</dbReference>
<keyword evidence="2" id="KW-0408">Iron</keyword>
<evidence type="ECO:0000256" key="3">
    <source>
        <dbReference type="ARBA" id="ARBA00023014"/>
    </source>
</evidence>
<keyword evidence="7" id="KW-1185">Reference proteome</keyword>
<evidence type="ECO:0000256" key="2">
    <source>
        <dbReference type="ARBA" id="ARBA00023004"/>
    </source>
</evidence>
<dbReference type="Proteomes" id="UP000054695">
    <property type="component" value="Unassembled WGS sequence"/>
</dbReference>
<dbReference type="STRING" id="447.Lboz_1415"/>
<evidence type="ECO:0000313" key="6">
    <source>
        <dbReference type="EMBL" id="KTC73975.1"/>
    </source>
</evidence>
<accession>A0A0W0RSE8</accession>
<dbReference type="PATRIC" id="fig|447.4.peg.1514"/>
<dbReference type="SFLD" id="SFLDG01084">
    <property type="entry name" value="Uncharacterised_Radical_SAM_Su"/>
    <property type="match status" value="1"/>
</dbReference>
<dbReference type="NCBIfam" id="NF033668">
    <property type="entry name" value="rSAM_PA0069"/>
    <property type="match status" value="1"/>
</dbReference>